<dbReference type="Proteomes" id="UP000765509">
    <property type="component" value="Unassembled WGS sequence"/>
</dbReference>
<dbReference type="PANTHER" id="PTHR42648">
    <property type="entry name" value="TRANSPOSASE, PUTATIVE-RELATED"/>
    <property type="match status" value="1"/>
</dbReference>
<evidence type="ECO:0000313" key="18">
    <source>
        <dbReference type="Proteomes" id="UP000765509"/>
    </source>
</evidence>
<evidence type="ECO:0000256" key="7">
    <source>
        <dbReference type="ARBA" id="ARBA00022842"/>
    </source>
</evidence>
<dbReference type="InterPro" id="IPR043502">
    <property type="entry name" value="DNA/RNA_pol_sf"/>
</dbReference>
<comment type="catalytic activity">
    <reaction evidence="15">
        <text>DNA(n) + a 2'-deoxyribonucleoside 5'-triphosphate = DNA(n+1) + diphosphate</text>
        <dbReference type="Rhea" id="RHEA:22508"/>
        <dbReference type="Rhea" id="RHEA-COMP:17339"/>
        <dbReference type="Rhea" id="RHEA-COMP:17340"/>
        <dbReference type="ChEBI" id="CHEBI:33019"/>
        <dbReference type="ChEBI" id="CHEBI:61560"/>
        <dbReference type="ChEBI" id="CHEBI:173112"/>
        <dbReference type="EC" id="2.7.7.7"/>
    </reaction>
</comment>
<evidence type="ECO:0000256" key="2">
    <source>
        <dbReference type="ARBA" id="ARBA00022695"/>
    </source>
</evidence>
<keyword evidence="11" id="KW-0808">Transferase</keyword>
<sequence>MTKLNIEAASIPILDSTNYGEWNARITILLRSRELLEVCEKDLPFDATATAKNKWNKASFDAVSLISSRVSHRVFIEVVKHYSKNAHLLWTKLEEQYASKKAINRGRVWMQWLKSTYNGNLQEYIDNSRLLMMALETVNIHVPAELHTFTLLGKLSGDPKIHQYVEVLSLNEDLVEKPKLVLSKLQDFHNNSKTQESTTSASSATVLIAESSGPYKITYYCSNGKHNPNCTSHSKEECFSEHPELRPPNRRNIKRKTGYNQNASAHISTAQALITRRASLLNNMEFIVDCGATHHILLGICKEKLIITQDNGHFKLESNHQTLIEGKIINNLMRVEFSIPKALSTQVTTNIWHQSHPLDCVHLDLVGPITPSSVSGFCYFLTIVDQATSFKIVQLLKHKSDAFDQFVIVKKEMETLHDRLLKKLVSDRGGEFLNEKFKKLLETHGSNLPNTYWAEAINTSTTLCNLVPTPSRNNRSPYSLWKNAPPRIKKLRVFGCRAVVLIPKHHRDWKLGPVGREGIMLGYENDNTSYRILCLSDKRIMISRHVTFDETTFPSLKGDPQPQDWSMVTWESHPSRAEVVDEIHPVRAASVDELRPEEPAVISGEDQEMVVESHSSSNDSLEDEDSHPVANSHIKVIGPRHPTIYSADINRSNILPFSQRPRVLVTSVGDCPRTYKKALVSADKDLWASAIEKELKSMNNLKGWEVVDLKPDYKLVGTTWVFRIKRNHLNEIIEYKACLCAQGFTQTPGVDFNKTYAPTGRLNSLRTLIAFAVSNNLEFHQVDVKSAFLNAPLIKTVYLSIPQGLRFDQRKLCLRLNKAIYGLKQAPLAWYERLQKWLLGVGFLSCTLDPCVFYRLGQNSTWLYIHVDDIAIFSSNASFFKK</sequence>
<name>A0A9Q3IFC5_9BASI</name>
<dbReference type="InterPro" id="IPR057670">
    <property type="entry name" value="SH3_retrovirus"/>
</dbReference>
<keyword evidence="8" id="KW-0694">RNA-binding</keyword>
<keyword evidence="13" id="KW-0511">Multifunctional enzyme</keyword>
<dbReference type="GO" id="GO:0004519">
    <property type="term" value="F:endonuclease activity"/>
    <property type="evidence" value="ECO:0007669"/>
    <property type="project" value="UniProtKB-KW"/>
</dbReference>
<dbReference type="AlphaFoldDB" id="A0A9Q3IFC5"/>
<evidence type="ECO:0000256" key="15">
    <source>
        <dbReference type="ARBA" id="ARBA00049244"/>
    </source>
</evidence>
<keyword evidence="3" id="KW-0540">Nuclease</keyword>
<accession>A0A9Q3IFC5</accession>
<dbReference type="SUPFAM" id="SSF56672">
    <property type="entry name" value="DNA/RNA polymerases"/>
    <property type="match status" value="1"/>
</dbReference>
<dbReference type="InterPro" id="IPR013103">
    <property type="entry name" value="RVT_2"/>
</dbReference>
<gene>
    <name evidence="17" type="ORF">O181_076379</name>
</gene>
<proteinExistence type="predicted"/>
<keyword evidence="2" id="KW-0548">Nucleotidyltransferase</keyword>
<dbReference type="InterPro" id="IPR001584">
    <property type="entry name" value="Integrase_cat-core"/>
</dbReference>
<evidence type="ECO:0000259" key="16">
    <source>
        <dbReference type="PROSITE" id="PS50994"/>
    </source>
</evidence>
<dbReference type="GO" id="GO:0016787">
    <property type="term" value="F:hydrolase activity"/>
    <property type="evidence" value="ECO:0007669"/>
    <property type="project" value="UniProtKB-KW"/>
</dbReference>
<dbReference type="GO" id="GO:0005634">
    <property type="term" value="C:nucleus"/>
    <property type="evidence" value="ECO:0007669"/>
    <property type="project" value="UniProtKB-ARBA"/>
</dbReference>
<dbReference type="GO" id="GO:0003964">
    <property type="term" value="F:RNA-directed DNA polymerase activity"/>
    <property type="evidence" value="ECO:0007669"/>
    <property type="project" value="UniProtKB-KW"/>
</dbReference>
<keyword evidence="5" id="KW-0255">Endonuclease</keyword>
<evidence type="ECO:0000256" key="3">
    <source>
        <dbReference type="ARBA" id="ARBA00022722"/>
    </source>
</evidence>
<dbReference type="GO" id="GO:0046872">
    <property type="term" value="F:metal ion binding"/>
    <property type="evidence" value="ECO:0007669"/>
    <property type="project" value="UniProtKB-KW"/>
</dbReference>
<keyword evidence="1" id="KW-0815">Transposition</keyword>
<comment type="catalytic activity">
    <reaction evidence="14">
        <text>DNA(n) + a 2'-deoxyribonucleoside 5'-triphosphate = DNA(n+1) + diphosphate</text>
        <dbReference type="Rhea" id="RHEA:22508"/>
        <dbReference type="Rhea" id="RHEA-COMP:17339"/>
        <dbReference type="Rhea" id="RHEA-COMP:17340"/>
        <dbReference type="ChEBI" id="CHEBI:33019"/>
        <dbReference type="ChEBI" id="CHEBI:61560"/>
        <dbReference type="ChEBI" id="CHEBI:173112"/>
        <dbReference type="EC" id="2.7.7.49"/>
    </reaction>
</comment>
<keyword evidence="11" id="KW-0239">DNA-directed DNA polymerase</keyword>
<dbReference type="Pfam" id="PF07727">
    <property type="entry name" value="RVT_2"/>
    <property type="match status" value="1"/>
</dbReference>
<organism evidence="17 18">
    <name type="scientific">Austropuccinia psidii MF-1</name>
    <dbReference type="NCBI Taxonomy" id="1389203"/>
    <lineage>
        <taxon>Eukaryota</taxon>
        <taxon>Fungi</taxon>
        <taxon>Dikarya</taxon>
        <taxon>Basidiomycota</taxon>
        <taxon>Pucciniomycotina</taxon>
        <taxon>Pucciniomycetes</taxon>
        <taxon>Pucciniales</taxon>
        <taxon>Sphaerophragmiaceae</taxon>
        <taxon>Austropuccinia</taxon>
    </lineage>
</organism>
<dbReference type="GO" id="GO:0003723">
    <property type="term" value="F:RNA binding"/>
    <property type="evidence" value="ECO:0007669"/>
    <property type="project" value="UniProtKB-KW"/>
</dbReference>
<evidence type="ECO:0000256" key="1">
    <source>
        <dbReference type="ARBA" id="ARBA00022578"/>
    </source>
</evidence>
<evidence type="ECO:0000256" key="5">
    <source>
        <dbReference type="ARBA" id="ARBA00022759"/>
    </source>
</evidence>
<keyword evidence="12" id="KW-0233">DNA recombination</keyword>
<dbReference type="GO" id="GO:0015074">
    <property type="term" value="P:DNA integration"/>
    <property type="evidence" value="ECO:0007669"/>
    <property type="project" value="UniProtKB-KW"/>
</dbReference>
<evidence type="ECO:0000256" key="6">
    <source>
        <dbReference type="ARBA" id="ARBA00022801"/>
    </source>
</evidence>
<keyword evidence="4" id="KW-0479">Metal-binding</keyword>
<dbReference type="GO" id="GO:0032196">
    <property type="term" value="P:transposition"/>
    <property type="evidence" value="ECO:0007669"/>
    <property type="project" value="UniProtKB-KW"/>
</dbReference>
<dbReference type="InterPro" id="IPR036397">
    <property type="entry name" value="RNaseH_sf"/>
</dbReference>
<keyword evidence="6" id="KW-0378">Hydrolase</keyword>
<evidence type="ECO:0000256" key="11">
    <source>
        <dbReference type="ARBA" id="ARBA00022932"/>
    </source>
</evidence>
<comment type="caution">
    <text evidence="17">The sequence shown here is derived from an EMBL/GenBank/DDBJ whole genome shotgun (WGS) entry which is preliminary data.</text>
</comment>
<dbReference type="PANTHER" id="PTHR42648:SF11">
    <property type="entry name" value="TRANSPOSON TY4-P GAG-POL POLYPROTEIN"/>
    <property type="match status" value="1"/>
</dbReference>
<evidence type="ECO:0000256" key="10">
    <source>
        <dbReference type="ARBA" id="ARBA00022918"/>
    </source>
</evidence>
<evidence type="ECO:0000256" key="12">
    <source>
        <dbReference type="ARBA" id="ARBA00023172"/>
    </source>
</evidence>
<protein>
    <recommendedName>
        <fullName evidence="16">Integrase catalytic domain-containing protein</fullName>
    </recommendedName>
</protein>
<evidence type="ECO:0000256" key="9">
    <source>
        <dbReference type="ARBA" id="ARBA00022908"/>
    </source>
</evidence>
<dbReference type="GO" id="GO:0006310">
    <property type="term" value="P:DNA recombination"/>
    <property type="evidence" value="ECO:0007669"/>
    <property type="project" value="UniProtKB-KW"/>
</dbReference>
<dbReference type="Pfam" id="PF14223">
    <property type="entry name" value="Retrotran_gag_2"/>
    <property type="match status" value="1"/>
</dbReference>
<keyword evidence="7" id="KW-0460">Magnesium</keyword>
<evidence type="ECO:0000256" key="4">
    <source>
        <dbReference type="ARBA" id="ARBA00022723"/>
    </source>
</evidence>
<evidence type="ECO:0000256" key="13">
    <source>
        <dbReference type="ARBA" id="ARBA00023268"/>
    </source>
</evidence>
<dbReference type="InterPro" id="IPR039537">
    <property type="entry name" value="Retrotran_Ty1/copia-like"/>
</dbReference>
<dbReference type="EMBL" id="AVOT02041354">
    <property type="protein sequence ID" value="MBW0536664.1"/>
    <property type="molecule type" value="Genomic_DNA"/>
</dbReference>
<dbReference type="Pfam" id="PF25597">
    <property type="entry name" value="SH3_retrovirus"/>
    <property type="match status" value="1"/>
</dbReference>
<keyword evidence="9" id="KW-0229">DNA integration</keyword>
<dbReference type="PROSITE" id="PS50994">
    <property type="entry name" value="INTEGRASE"/>
    <property type="match status" value="1"/>
</dbReference>
<keyword evidence="10" id="KW-0695">RNA-directed DNA polymerase</keyword>
<keyword evidence="18" id="KW-1185">Reference proteome</keyword>
<feature type="domain" description="Integrase catalytic" evidence="16">
    <location>
        <begin position="353"/>
        <end position="445"/>
    </location>
</feature>
<reference evidence="17" key="1">
    <citation type="submission" date="2021-03" db="EMBL/GenBank/DDBJ databases">
        <title>Draft genome sequence of rust myrtle Austropuccinia psidii MF-1, a brazilian biotype.</title>
        <authorList>
            <person name="Quecine M.C."/>
            <person name="Pachon D.M.R."/>
            <person name="Bonatelli M.L."/>
            <person name="Correr F.H."/>
            <person name="Franceschini L.M."/>
            <person name="Leite T.F."/>
            <person name="Margarido G.R.A."/>
            <person name="Almeida C.A."/>
            <person name="Ferrarezi J.A."/>
            <person name="Labate C.A."/>
        </authorList>
    </citation>
    <scope>NUCLEOTIDE SEQUENCE</scope>
    <source>
        <strain evidence="17">MF-1</strain>
    </source>
</reference>
<dbReference type="GO" id="GO:0003887">
    <property type="term" value="F:DNA-directed DNA polymerase activity"/>
    <property type="evidence" value="ECO:0007669"/>
    <property type="project" value="UniProtKB-KW"/>
</dbReference>
<evidence type="ECO:0000256" key="14">
    <source>
        <dbReference type="ARBA" id="ARBA00048173"/>
    </source>
</evidence>
<dbReference type="InterPro" id="IPR012337">
    <property type="entry name" value="RNaseH-like_sf"/>
</dbReference>
<evidence type="ECO:0000313" key="17">
    <source>
        <dbReference type="EMBL" id="MBW0536664.1"/>
    </source>
</evidence>
<evidence type="ECO:0000256" key="8">
    <source>
        <dbReference type="ARBA" id="ARBA00022884"/>
    </source>
</evidence>
<dbReference type="Gene3D" id="3.30.420.10">
    <property type="entry name" value="Ribonuclease H-like superfamily/Ribonuclease H"/>
    <property type="match status" value="1"/>
</dbReference>
<dbReference type="SUPFAM" id="SSF53098">
    <property type="entry name" value="Ribonuclease H-like"/>
    <property type="match status" value="1"/>
</dbReference>